<dbReference type="AlphaFoldDB" id="A0A5Q2RJ39"/>
<evidence type="ECO:0000313" key="2">
    <source>
        <dbReference type="Proteomes" id="UP000334019"/>
    </source>
</evidence>
<protein>
    <submittedName>
        <fullName evidence="1">Uncharacterized protein</fullName>
    </submittedName>
</protein>
<dbReference type="EMBL" id="CP045851">
    <property type="protein sequence ID" value="QGG94406.1"/>
    <property type="molecule type" value="Genomic_DNA"/>
</dbReference>
<gene>
    <name evidence="1" type="ORF">GH723_04410</name>
</gene>
<evidence type="ECO:0000313" key="1">
    <source>
        <dbReference type="EMBL" id="QGG94406.1"/>
    </source>
</evidence>
<proteinExistence type="predicted"/>
<dbReference type="Proteomes" id="UP000334019">
    <property type="component" value="Chromosome"/>
</dbReference>
<dbReference type="RefSeq" id="WP_153758512.1">
    <property type="nucleotide sequence ID" value="NZ_CP045851.1"/>
</dbReference>
<keyword evidence="2" id="KW-1185">Reference proteome</keyword>
<dbReference type="KEGG" id="atq:GH723_04410"/>
<accession>A0A5Q2RJ39</accession>
<reference evidence="1 2" key="1">
    <citation type="submission" date="2019-11" db="EMBL/GenBank/DDBJ databases">
        <authorList>
            <person name="He Y."/>
        </authorList>
    </citation>
    <scope>NUCLEOTIDE SEQUENCE [LARGE SCALE GENOMIC DNA]</scope>
    <source>
        <strain evidence="1 2">SCSIO 58843</strain>
    </source>
</reference>
<name>A0A5Q2RJ39_9ACTN</name>
<organism evidence="1 2">
    <name type="scientific">Actinomarinicola tropica</name>
    <dbReference type="NCBI Taxonomy" id="2789776"/>
    <lineage>
        <taxon>Bacteria</taxon>
        <taxon>Bacillati</taxon>
        <taxon>Actinomycetota</taxon>
        <taxon>Acidimicrobiia</taxon>
        <taxon>Acidimicrobiales</taxon>
        <taxon>Iamiaceae</taxon>
        <taxon>Actinomarinicola</taxon>
    </lineage>
</organism>
<sequence length="63" mass="7051">MFPLLLSFDASRRRRPGVRAASAVAVLAAALGAVVAAARTRRQAGEARRIEAWRRVHDQRWVR</sequence>